<reference evidence="2" key="1">
    <citation type="journal article" date="2020" name="Stud. Mycol.">
        <title>101 Dothideomycetes genomes: a test case for predicting lifestyles and emergence of pathogens.</title>
        <authorList>
            <person name="Haridas S."/>
            <person name="Albert R."/>
            <person name="Binder M."/>
            <person name="Bloem J."/>
            <person name="Labutti K."/>
            <person name="Salamov A."/>
            <person name="Andreopoulos B."/>
            <person name="Baker S."/>
            <person name="Barry K."/>
            <person name="Bills G."/>
            <person name="Bluhm B."/>
            <person name="Cannon C."/>
            <person name="Castanera R."/>
            <person name="Culley D."/>
            <person name="Daum C."/>
            <person name="Ezra D."/>
            <person name="Gonzalez J."/>
            <person name="Henrissat B."/>
            <person name="Kuo A."/>
            <person name="Liang C."/>
            <person name="Lipzen A."/>
            <person name="Lutzoni F."/>
            <person name="Magnuson J."/>
            <person name="Mondo S."/>
            <person name="Nolan M."/>
            <person name="Ohm R."/>
            <person name="Pangilinan J."/>
            <person name="Park H.-J."/>
            <person name="Ramirez L."/>
            <person name="Alfaro M."/>
            <person name="Sun H."/>
            <person name="Tritt A."/>
            <person name="Yoshinaga Y."/>
            <person name="Zwiers L.-H."/>
            <person name="Turgeon B."/>
            <person name="Goodwin S."/>
            <person name="Spatafora J."/>
            <person name="Crous P."/>
            <person name="Grigoriev I."/>
        </authorList>
    </citation>
    <scope>NUCLEOTIDE SEQUENCE</scope>
    <source>
        <strain evidence="2">Tuck. ex Michener</strain>
    </source>
</reference>
<dbReference type="Pfam" id="PF26639">
    <property type="entry name" value="Het-6_barrel"/>
    <property type="match status" value="1"/>
</dbReference>
<proteinExistence type="predicted"/>
<organism evidence="2 3">
    <name type="scientific">Viridothelium virens</name>
    <name type="common">Speckled blister lichen</name>
    <name type="synonym">Trypethelium virens</name>
    <dbReference type="NCBI Taxonomy" id="1048519"/>
    <lineage>
        <taxon>Eukaryota</taxon>
        <taxon>Fungi</taxon>
        <taxon>Dikarya</taxon>
        <taxon>Ascomycota</taxon>
        <taxon>Pezizomycotina</taxon>
        <taxon>Dothideomycetes</taxon>
        <taxon>Dothideomycetes incertae sedis</taxon>
        <taxon>Trypetheliales</taxon>
        <taxon>Trypetheliaceae</taxon>
        <taxon>Viridothelium</taxon>
    </lineage>
</organism>
<dbReference type="PANTHER" id="PTHR24148">
    <property type="entry name" value="ANKYRIN REPEAT DOMAIN-CONTAINING PROTEIN 39 HOMOLOG-RELATED"/>
    <property type="match status" value="1"/>
</dbReference>
<dbReference type="OrthoDB" id="194358at2759"/>
<feature type="domain" description="Heterokaryon incompatibility" evidence="1">
    <location>
        <begin position="50"/>
        <end position="207"/>
    </location>
</feature>
<protein>
    <submittedName>
        <fullName evidence="2">HET-domain-containing protein</fullName>
    </submittedName>
</protein>
<evidence type="ECO:0000313" key="3">
    <source>
        <dbReference type="Proteomes" id="UP000800092"/>
    </source>
</evidence>
<accession>A0A6A6HGE7</accession>
<sequence length="654" mass="74786">MTSTAKWFTYRSINDARSIRILRVYGSCFVDSPVECGLLERSLEDQQLKYEAISYCWEGQEPTQTLLCEKQALLVTKNCELALKRFRPTANDETRLLWIDAVCIDQTATRERGHQVNLMGEIFNKADHVLAWLGNLEESNGHETFGDRDLRVRTFRWLVRLADAAVDHDIERRDDRLFKLTLEPEAIDLTELVRQVPWFKRLWVVQEIVLCKAATLVYGRFEASLDAIIKAKMILGNMERMGKASAERASQSLWNAFATHHQGSHLLGLSRSYKRLDESILCHFIAETRFSGTSDNRDKILALHSLLTAYGVPLPEPDYSKSAATIYRETTMTIMQTYRSLRILEQVDGLGPTLNMTSWVPDWASSKHSIGLEDDTCADVPYSEPFFQFRDGGQQLILKGIGVDTVTTRSSFCYMHADERLGHLKDYASWTRNPSISDLDWEKMRHANPQYTPAILRLWNIRVLQDFALVALDGSPTEASDASILALHHSLMSQVRHTVAVERQGKARAAFRTLCTAWNHPDDNEEPDRQWMLTWLDMSRTSPSDVLLNNLTETHEYRVLERISRSSYCKELLHHVGRTRYKTIFKTASGRIGIAPWSIKSGDEIMLFSGARLPLVTRRLGQRYRLIAHAHVHSIMHGEAWPQDSTALSETCLI</sequence>
<dbReference type="InterPro" id="IPR052895">
    <property type="entry name" value="HetReg/Transcr_Mod"/>
</dbReference>
<dbReference type="EMBL" id="ML991781">
    <property type="protein sequence ID" value="KAF2237194.1"/>
    <property type="molecule type" value="Genomic_DNA"/>
</dbReference>
<evidence type="ECO:0000313" key="2">
    <source>
        <dbReference type="EMBL" id="KAF2237194.1"/>
    </source>
</evidence>
<evidence type="ECO:0000259" key="1">
    <source>
        <dbReference type="Pfam" id="PF06985"/>
    </source>
</evidence>
<dbReference type="Pfam" id="PF06985">
    <property type="entry name" value="HET"/>
    <property type="match status" value="1"/>
</dbReference>
<dbReference type="Proteomes" id="UP000800092">
    <property type="component" value="Unassembled WGS sequence"/>
</dbReference>
<dbReference type="InterPro" id="IPR010730">
    <property type="entry name" value="HET"/>
</dbReference>
<name>A0A6A6HGE7_VIRVR</name>
<gene>
    <name evidence="2" type="ORF">EV356DRAFT_511913</name>
</gene>
<dbReference type="PANTHER" id="PTHR24148:SF73">
    <property type="entry name" value="HET DOMAIN PROTEIN (AFU_ORTHOLOGUE AFUA_8G01020)"/>
    <property type="match status" value="1"/>
</dbReference>
<keyword evidence="3" id="KW-1185">Reference proteome</keyword>
<dbReference type="AlphaFoldDB" id="A0A6A6HGE7"/>